<reference evidence="2" key="1">
    <citation type="submission" date="2022-04" db="EMBL/GenBank/DDBJ databases">
        <title>Diverse halophilic archaea isolated from saline environments.</title>
        <authorList>
            <person name="Cui H.-L."/>
        </authorList>
    </citation>
    <scope>NUCLEOTIDE SEQUENCE</scope>
    <source>
        <strain evidence="2">XZYJT40</strain>
    </source>
</reference>
<dbReference type="RefSeq" id="WP_248655699.1">
    <property type="nucleotide sequence ID" value="NZ_CP096658.1"/>
</dbReference>
<dbReference type="SUPFAM" id="SSF53448">
    <property type="entry name" value="Nucleotide-diphospho-sugar transferases"/>
    <property type="match status" value="1"/>
</dbReference>
<organism evidence="2 3">
    <name type="scientific">Halorussus gelatinilyticus</name>
    <dbReference type="NCBI Taxonomy" id="2937524"/>
    <lineage>
        <taxon>Archaea</taxon>
        <taxon>Methanobacteriati</taxon>
        <taxon>Methanobacteriota</taxon>
        <taxon>Stenosarchaea group</taxon>
        <taxon>Halobacteria</taxon>
        <taxon>Halobacteriales</taxon>
        <taxon>Haladaptataceae</taxon>
        <taxon>Halorussus</taxon>
    </lineage>
</organism>
<dbReference type="GeneID" id="72189012"/>
<sequence length="302" mass="35410">MPAVTVWTPTYNRREALKRPYNALVEQTCKDFEWLIVDDRSDDGTKERVTTWRQNAEFPIRFVEQPQDKTGKHRAFNIGVQLADGQFFSPLDSDDSMPSDAIELMLDEWEQIPKDQRNKFAGVAGYCKTPDGEIVGQRLPDSPMDTNLIELRYRYGISEELWGMHKTDILRQFTFPDIDERFVPEDLVWDRVAQQYSRRYVNKAFRIYYPDENDDQLTKLSLDGIAEGHYEWHKMRLNEQSNWIPQAPFTFFKSAVHYTRFGIYSGRSVQELLRDVIPYPSKALVFAGYPIGYLISNIHDQI</sequence>
<dbReference type="Proteomes" id="UP000830434">
    <property type="component" value="Chromosome"/>
</dbReference>
<dbReference type="InterPro" id="IPR001173">
    <property type="entry name" value="Glyco_trans_2-like"/>
</dbReference>
<dbReference type="EMBL" id="CP096658">
    <property type="protein sequence ID" value="UPW01294.1"/>
    <property type="molecule type" value="Genomic_DNA"/>
</dbReference>
<dbReference type="InterPro" id="IPR029044">
    <property type="entry name" value="Nucleotide-diphossugar_trans"/>
</dbReference>
<feature type="domain" description="Glycosyltransferase 2-like" evidence="1">
    <location>
        <begin position="6"/>
        <end position="115"/>
    </location>
</feature>
<proteinExistence type="predicted"/>
<accession>A0A8U0IM62</accession>
<evidence type="ECO:0000313" key="3">
    <source>
        <dbReference type="Proteomes" id="UP000830434"/>
    </source>
</evidence>
<dbReference type="PANTHER" id="PTHR22916">
    <property type="entry name" value="GLYCOSYLTRANSFERASE"/>
    <property type="match status" value="1"/>
</dbReference>
<evidence type="ECO:0000259" key="1">
    <source>
        <dbReference type="Pfam" id="PF00535"/>
    </source>
</evidence>
<name>A0A8U0IM62_9EURY</name>
<dbReference type="KEGG" id="haxz:M0R88_04115"/>
<gene>
    <name evidence="2" type="ORF">M0R88_04115</name>
</gene>
<dbReference type="AlphaFoldDB" id="A0A8U0IM62"/>
<dbReference type="CDD" id="cd00761">
    <property type="entry name" value="Glyco_tranf_GTA_type"/>
    <property type="match status" value="1"/>
</dbReference>
<evidence type="ECO:0000313" key="2">
    <source>
        <dbReference type="EMBL" id="UPW01294.1"/>
    </source>
</evidence>
<dbReference type="Pfam" id="PF00535">
    <property type="entry name" value="Glycos_transf_2"/>
    <property type="match status" value="1"/>
</dbReference>
<dbReference type="Gene3D" id="3.90.550.10">
    <property type="entry name" value="Spore Coat Polysaccharide Biosynthesis Protein SpsA, Chain A"/>
    <property type="match status" value="1"/>
</dbReference>
<protein>
    <submittedName>
        <fullName evidence="2">Glycosyltransferase family 2 protein</fullName>
    </submittedName>
</protein>
<keyword evidence="3" id="KW-1185">Reference proteome</keyword>